<evidence type="ECO:0000313" key="2">
    <source>
        <dbReference type="EMBL" id="KAK6491598.1"/>
    </source>
</evidence>
<accession>A0ABR1A3D0</accession>
<dbReference type="InterPro" id="IPR015946">
    <property type="entry name" value="KH_dom-like_a/b"/>
</dbReference>
<proteinExistence type="predicted"/>
<dbReference type="InterPro" id="IPR023799">
    <property type="entry name" value="RbfA_dom_sf"/>
</dbReference>
<reference evidence="2 3" key="1">
    <citation type="submission" date="2021-05" db="EMBL/GenBank/DDBJ databases">
        <authorList>
            <person name="Zahm M."/>
            <person name="Klopp C."/>
            <person name="Cabau C."/>
            <person name="Kuhl H."/>
            <person name="Suciu R."/>
            <person name="Ciorpac M."/>
            <person name="Holostenco D."/>
            <person name="Gessner J."/>
            <person name="Wuertz S."/>
            <person name="Hohne C."/>
            <person name="Stock M."/>
            <person name="Gislard M."/>
            <person name="Lluch J."/>
            <person name="Milhes M."/>
            <person name="Lampietro C."/>
            <person name="Lopez Roques C."/>
            <person name="Donnadieu C."/>
            <person name="Du K."/>
            <person name="Schartl M."/>
            <person name="Guiguen Y."/>
        </authorList>
    </citation>
    <scope>NUCLEOTIDE SEQUENCE [LARGE SCALE GENOMIC DNA]</scope>
    <source>
        <strain evidence="2">Hh-F2</strain>
        <tissue evidence="2">Blood</tissue>
    </source>
</reference>
<comment type="caution">
    <text evidence="2">The sequence shown here is derived from an EMBL/GenBank/DDBJ whole genome shotgun (WGS) entry which is preliminary data.</text>
</comment>
<dbReference type="InterPro" id="IPR000238">
    <property type="entry name" value="RbfA"/>
</dbReference>
<sequence length="371" mass="42854">MFGSKVWFSVCKYLVDPKCGSRTVAKNLIAEHPREYNYQVLRNYVKTEHCLNKLQFNHVQKSNIHTSCIQCGNNKLFKKFASKTKKKFWYESPTLGSKLMCKPSSLEAVLKRTSSPQKGSREDSIRMRTLNTILYKAITDLISTYEVSPQLYDLGVEISKASKIYSVSLPLDFSSCRVYWKISGKSEKDDLIQQVLEKSAPRIRYLLITRQVLGSVPPVTFIKDKQYAAISEVEKLLEAADFGPQESIGDSVSVVNDRRETSASSNLFGIDHEALNRQIMEHKKRSTEKLTEPIDSSLTEQQQEFLAEMRKKKTIKKKKAKYNFDDDITPETYLLEKYNQEEYTEERDQLEDQLDESEVKEMMAQDDPQTR</sequence>
<feature type="compositionally biased region" description="Basic and acidic residues" evidence="1">
    <location>
        <begin position="357"/>
        <end position="371"/>
    </location>
</feature>
<evidence type="ECO:0000313" key="3">
    <source>
        <dbReference type="Proteomes" id="UP001369086"/>
    </source>
</evidence>
<feature type="compositionally biased region" description="Acidic residues" evidence="1">
    <location>
        <begin position="342"/>
        <end position="356"/>
    </location>
</feature>
<organism evidence="2 3">
    <name type="scientific">Huso huso</name>
    <name type="common">Beluga</name>
    <name type="synonym">Acipenser huso</name>
    <dbReference type="NCBI Taxonomy" id="61971"/>
    <lineage>
        <taxon>Eukaryota</taxon>
        <taxon>Metazoa</taxon>
        <taxon>Chordata</taxon>
        <taxon>Craniata</taxon>
        <taxon>Vertebrata</taxon>
        <taxon>Euteleostomi</taxon>
        <taxon>Actinopterygii</taxon>
        <taxon>Chondrostei</taxon>
        <taxon>Acipenseriformes</taxon>
        <taxon>Acipenseridae</taxon>
        <taxon>Huso</taxon>
    </lineage>
</organism>
<name>A0ABR1A3D0_HUSHU</name>
<dbReference type="Gene3D" id="3.30.300.20">
    <property type="match status" value="1"/>
</dbReference>
<evidence type="ECO:0000256" key="1">
    <source>
        <dbReference type="SAM" id="MobiDB-lite"/>
    </source>
</evidence>
<dbReference type="SUPFAM" id="SSF89919">
    <property type="entry name" value="Ribosome-binding factor A, RbfA"/>
    <property type="match status" value="1"/>
</dbReference>
<dbReference type="PANTHER" id="PTHR14725">
    <property type="entry name" value="RIBOSOME-BINDING FACTOR A, MITOCHONDRIAL-RELATED"/>
    <property type="match status" value="1"/>
</dbReference>
<dbReference type="EMBL" id="JAHFZB010000003">
    <property type="protein sequence ID" value="KAK6491598.1"/>
    <property type="molecule type" value="Genomic_DNA"/>
</dbReference>
<protein>
    <submittedName>
        <fullName evidence="2">Ribosome-binding factor A</fullName>
    </submittedName>
</protein>
<feature type="region of interest" description="Disordered" evidence="1">
    <location>
        <begin position="339"/>
        <end position="371"/>
    </location>
</feature>
<dbReference type="InterPro" id="IPR039212">
    <property type="entry name" value="RBFA_mitochondrial"/>
</dbReference>
<keyword evidence="3" id="KW-1185">Reference proteome</keyword>
<dbReference type="Proteomes" id="UP001369086">
    <property type="component" value="Unassembled WGS sequence"/>
</dbReference>
<dbReference type="Pfam" id="PF02033">
    <property type="entry name" value="RBFA"/>
    <property type="match status" value="1"/>
</dbReference>
<gene>
    <name evidence="2" type="ORF">HHUSO_G3706</name>
</gene>
<dbReference type="PANTHER" id="PTHR14725:SF0">
    <property type="entry name" value="RIBOSOME-BINDING FACTOR A, MITOCHONDRIAL-RELATED"/>
    <property type="match status" value="1"/>
</dbReference>